<proteinExistence type="predicted"/>
<keyword evidence="2" id="KW-0732">Signal</keyword>
<feature type="domain" description="Asl1-like glycosyl hydrolase catalytic" evidence="3">
    <location>
        <begin position="103"/>
        <end position="348"/>
    </location>
</feature>
<evidence type="ECO:0000256" key="2">
    <source>
        <dbReference type="SAM" id="SignalP"/>
    </source>
</evidence>
<dbReference type="SUPFAM" id="SSF51445">
    <property type="entry name" value="(Trans)glycosidases"/>
    <property type="match status" value="1"/>
</dbReference>
<gene>
    <name evidence="4" type="ORF">POL72_27145</name>
</gene>
<feature type="signal peptide" evidence="2">
    <location>
        <begin position="1"/>
        <end position="21"/>
    </location>
</feature>
<feature type="compositionally biased region" description="Gly residues" evidence="1">
    <location>
        <begin position="40"/>
        <end position="78"/>
    </location>
</feature>
<evidence type="ECO:0000313" key="5">
    <source>
        <dbReference type="Proteomes" id="UP001217485"/>
    </source>
</evidence>
<accession>A0ABT5C502</accession>
<evidence type="ECO:0000313" key="4">
    <source>
        <dbReference type="EMBL" id="MDC0681447.1"/>
    </source>
</evidence>
<dbReference type="Pfam" id="PF11790">
    <property type="entry name" value="Glyco_hydro_cc"/>
    <property type="match status" value="1"/>
</dbReference>
<dbReference type="EMBL" id="JAQNDK010000003">
    <property type="protein sequence ID" value="MDC0681447.1"/>
    <property type="molecule type" value="Genomic_DNA"/>
</dbReference>
<dbReference type="GO" id="GO:0016787">
    <property type="term" value="F:hydrolase activity"/>
    <property type="evidence" value="ECO:0007669"/>
    <property type="project" value="UniProtKB-KW"/>
</dbReference>
<dbReference type="PANTHER" id="PTHR34154:SF3">
    <property type="entry name" value="ALKALI-SENSITIVE LINKAGE PROTEIN 1"/>
    <property type="match status" value="1"/>
</dbReference>
<dbReference type="RefSeq" id="WP_272098544.1">
    <property type="nucleotide sequence ID" value="NZ_JAQNDK010000003.1"/>
</dbReference>
<dbReference type="InterPro" id="IPR053183">
    <property type="entry name" value="ASL1"/>
</dbReference>
<feature type="chain" id="PRO_5047137375" evidence="2">
    <location>
        <begin position="22"/>
        <end position="363"/>
    </location>
</feature>
<sequence>MHNFRQLPVRWVFIAALASFAGVPACSGSDDETQASSGSNGAGVGSASGSGGASSSGAGVGSSGGSGGASSSGAGAGAGSASSSGAGSSSGSGGAQPTGCKRGLAYGYHSKADMDVLSPAVSWWYNWTHVPDEGVRPDYYRTLGVEYVPMVWGGGNLDSAAAGRIASEIPEGARFLLGFNEPNFGAQADLSAAEAAALWPHVEAVADARGLALVSPAVNFCGGDCQETDPFKYLDDFFAACSGCRVDYIGIHIYTGCKGEGDNQAQWLINHVETYKSRFDKPLWLTEFACDSAGSLAEQKEFLVDALAYLENEPRIAKYAWFSGRADNVRHASLLGDDGELNELGQAYVSAPQRACGASTNRE</sequence>
<name>A0ABT5C502_9BACT</name>
<dbReference type="InterPro" id="IPR024655">
    <property type="entry name" value="Asl1_glyco_hydro_catalytic"/>
</dbReference>
<protein>
    <submittedName>
        <fullName evidence="4">Glycoside hydrolase family protein</fullName>
    </submittedName>
</protein>
<dbReference type="InterPro" id="IPR017853">
    <property type="entry name" value="GH"/>
</dbReference>
<organism evidence="4 5">
    <name type="scientific">Sorangium atrum</name>
    <dbReference type="NCBI Taxonomy" id="2995308"/>
    <lineage>
        <taxon>Bacteria</taxon>
        <taxon>Pseudomonadati</taxon>
        <taxon>Myxococcota</taxon>
        <taxon>Polyangia</taxon>
        <taxon>Polyangiales</taxon>
        <taxon>Polyangiaceae</taxon>
        <taxon>Sorangium</taxon>
    </lineage>
</organism>
<reference evidence="4 5" key="1">
    <citation type="submission" date="2023-01" db="EMBL/GenBank/DDBJ databases">
        <title>Minimal conservation of predation-associated metabolite biosynthetic gene clusters underscores biosynthetic potential of Myxococcota including descriptions for ten novel species: Archangium lansinium sp. nov., Myxococcus landrumus sp. nov., Nannocystis bai.</title>
        <authorList>
            <person name="Ahearne A."/>
            <person name="Stevens C."/>
            <person name="Dowd S."/>
        </authorList>
    </citation>
    <scope>NUCLEOTIDE SEQUENCE [LARGE SCALE GENOMIC DNA]</scope>
    <source>
        <strain evidence="4 5">WIWO2</strain>
    </source>
</reference>
<dbReference type="Gene3D" id="3.20.20.80">
    <property type="entry name" value="Glycosidases"/>
    <property type="match status" value="1"/>
</dbReference>
<dbReference type="PANTHER" id="PTHR34154">
    <property type="entry name" value="ALKALI-SENSITIVE LINKAGE PROTEIN 1"/>
    <property type="match status" value="1"/>
</dbReference>
<dbReference type="Proteomes" id="UP001217485">
    <property type="component" value="Unassembled WGS sequence"/>
</dbReference>
<keyword evidence="4" id="KW-0378">Hydrolase</keyword>
<evidence type="ECO:0000259" key="3">
    <source>
        <dbReference type="Pfam" id="PF11790"/>
    </source>
</evidence>
<keyword evidence="5" id="KW-1185">Reference proteome</keyword>
<evidence type="ECO:0000256" key="1">
    <source>
        <dbReference type="SAM" id="MobiDB-lite"/>
    </source>
</evidence>
<comment type="caution">
    <text evidence="4">The sequence shown here is derived from an EMBL/GenBank/DDBJ whole genome shotgun (WGS) entry which is preliminary data.</text>
</comment>
<feature type="region of interest" description="Disordered" evidence="1">
    <location>
        <begin position="28"/>
        <end position="96"/>
    </location>
</feature>